<proteinExistence type="predicted"/>
<dbReference type="GeneID" id="41329551"/>
<name>A0A5B9DAF6_9ARCH</name>
<evidence type="ECO:0000313" key="3">
    <source>
        <dbReference type="Proteomes" id="UP000321408"/>
    </source>
</evidence>
<dbReference type="Proteomes" id="UP000321408">
    <property type="component" value="Chromosome"/>
</dbReference>
<organism evidence="2 3">
    <name type="scientific">Promethearchaeum syntrophicum</name>
    <dbReference type="NCBI Taxonomy" id="2594042"/>
    <lineage>
        <taxon>Archaea</taxon>
        <taxon>Promethearchaeati</taxon>
        <taxon>Promethearchaeota</taxon>
        <taxon>Promethearchaeia</taxon>
        <taxon>Promethearchaeales</taxon>
        <taxon>Promethearchaeaceae</taxon>
        <taxon>Promethearchaeum</taxon>
    </lineage>
</organism>
<sequence length="219" mass="24675">MKIKKTIKILLTLGIICLILGPLLGEMTESILIHNESSKIVNQESEKSFHDVDAYEISIKKNQKITIKFSVYSQNVTAYLKIFGKGLFDSEYIKNDTYGPKNVSGRYFLISKPAWSGDPSWFGETQMVVSCIQDDFYFIEFMGDGSSGGYIWNEPGDYVVFVYGSNSYNMSTEVTYNIEIYKDGPSTLLRNGFSTAGWAMLILAGLIIINYSIKKFRSG</sequence>
<keyword evidence="3" id="KW-1185">Reference proteome</keyword>
<dbReference type="EMBL" id="CP042905">
    <property type="protein sequence ID" value="QEE15730.1"/>
    <property type="molecule type" value="Genomic_DNA"/>
</dbReference>
<protein>
    <submittedName>
        <fullName evidence="2">Uncharacterized protein</fullName>
    </submittedName>
</protein>
<dbReference type="KEGG" id="psyt:DSAG12_01557"/>
<reference evidence="2 3" key="2">
    <citation type="journal article" date="2024" name="Int. J. Syst. Evol. Microbiol.">
        <title>Promethearchaeum syntrophicum gen. nov., sp. nov., an anaerobic, obligately syntrophic archaeon, the first isolate of the lineage 'Asgard' archaea, and proposal of the new archaeal phylum Promethearchaeota phyl. nov. and kingdom Promethearchaeati regn. nov.</title>
        <authorList>
            <person name="Imachi H."/>
            <person name="Nobu M.K."/>
            <person name="Kato S."/>
            <person name="Takaki Y."/>
            <person name="Miyazaki M."/>
            <person name="Miyata M."/>
            <person name="Ogawara M."/>
            <person name="Saito Y."/>
            <person name="Sakai S."/>
            <person name="Tahara Y.O."/>
            <person name="Takano Y."/>
            <person name="Tasumi E."/>
            <person name="Uematsu K."/>
            <person name="Yoshimura T."/>
            <person name="Itoh T."/>
            <person name="Ohkuma M."/>
            <person name="Takai K."/>
        </authorList>
    </citation>
    <scope>NUCLEOTIDE SEQUENCE [LARGE SCALE GENOMIC DNA]</scope>
    <source>
        <strain evidence="2 3">MK-D1</strain>
    </source>
</reference>
<reference evidence="2 3" key="1">
    <citation type="journal article" date="2020" name="Nature">
        <title>Isolation of an archaeon at the prokaryote-eukaryote interface.</title>
        <authorList>
            <person name="Imachi H."/>
            <person name="Nobu M.K."/>
            <person name="Nakahara N."/>
            <person name="Morono Y."/>
            <person name="Ogawara M."/>
            <person name="Takaki Y."/>
            <person name="Takano Y."/>
            <person name="Uematsu K."/>
            <person name="Ikuta T."/>
            <person name="Ito M."/>
            <person name="Matsui Y."/>
            <person name="Miyazaki M."/>
            <person name="Murata K."/>
            <person name="Saito Y."/>
            <person name="Sakai S."/>
            <person name="Song C."/>
            <person name="Tasumi E."/>
            <person name="Yamanaka Y."/>
            <person name="Yamaguchi T."/>
            <person name="Kamagata Y."/>
            <person name="Tamaki H."/>
            <person name="Takai K."/>
        </authorList>
    </citation>
    <scope>NUCLEOTIDE SEQUENCE [LARGE SCALE GENOMIC DNA]</scope>
    <source>
        <strain evidence="2 3">MK-D1</strain>
    </source>
</reference>
<dbReference type="RefSeq" id="WP_147662631.1">
    <property type="nucleotide sequence ID" value="NZ_CP042905.2"/>
</dbReference>
<gene>
    <name evidence="2" type="ORF">DSAG12_01557</name>
</gene>
<feature type="transmembrane region" description="Helical" evidence="1">
    <location>
        <begin position="195"/>
        <end position="213"/>
    </location>
</feature>
<accession>A0A5B9DAF6</accession>
<keyword evidence="1" id="KW-0472">Membrane</keyword>
<keyword evidence="1" id="KW-1133">Transmembrane helix</keyword>
<dbReference type="AlphaFoldDB" id="A0A5B9DAF6"/>
<evidence type="ECO:0000256" key="1">
    <source>
        <dbReference type="SAM" id="Phobius"/>
    </source>
</evidence>
<evidence type="ECO:0000313" key="2">
    <source>
        <dbReference type="EMBL" id="QEE15730.1"/>
    </source>
</evidence>
<keyword evidence="1" id="KW-0812">Transmembrane</keyword>